<proteinExistence type="inferred from homology"/>
<dbReference type="InterPro" id="IPR051259">
    <property type="entry name" value="rRNA_Methyltransferase"/>
</dbReference>
<keyword evidence="7" id="KW-1185">Reference proteome</keyword>
<dbReference type="InterPro" id="IPR053888">
    <property type="entry name" value="MRM3-like_sub_bind"/>
</dbReference>
<evidence type="ECO:0000256" key="3">
    <source>
        <dbReference type="ARBA" id="ARBA00022679"/>
    </source>
</evidence>
<evidence type="ECO:0008006" key="8">
    <source>
        <dbReference type="Google" id="ProtNLM"/>
    </source>
</evidence>
<dbReference type="CDD" id="cd18109">
    <property type="entry name" value="SpoU-like_RNA-MTase"/>
    <property type="match status" value="1"/>
</dbReference>
<dbReference type="EMBL" id="MBUA01000027">
    <property type="protein sequence ID" value="MBC6492281.1"/>
    <property type="molecule type" value="Genomic_DNA"/>
</dbReference>
<feature type="domain" description="MRM3-like substrate binding" evidence="5">
    <location>
        <begin position="5"/>
        <end position="88"/>
    </location>
</feature>
<organism evidence="6 7">
    <name type="scientific">Flavihumibacter stibioxidans</name>
    <dbReference type="NCBI Taxonomy" id="1834163"/>
    <lineage>
        <taxon>Bacteria</taxon>
        <taxon>Pseudomonadati</taxon>
        <taxon>Bacteroidota</taxon>
        <taxon>Chitinophagia</taxon>
        <taxon>Chitinophagales</taxon>
        <taxon>Chitinophagaceae</taxon>
        <taxon>Flavihumibacter</taxon>
    </lineage>
</organism>
<evidence type="ECO:0000256" key="1">
    <source>
        <dbReference type="ARBA" id="ARBA00007228"/>
    </source>
</evidence>
<keyword evidence="3" id="KW-0808">Transferase</keyword>
<dbReference type="Proteomes" id="UP000765802">
    <property type="component" value="Unassembled WGS sequence"/>
</dbReference>
<dbReference type="PANTHER" id="PTHR43191:SF2">
    <property type="entry name" value="RRNA METHYLTRANSFERASE 3, MITOCHONDRIAL"/>
    <property type="match status" value="1"/>
</dbReference>
<comment type="caution">
    <text evidence="6">The sequence shown here is derived from an EMBL/GenBank/DDBJ whole genome shotgun (WGS) entry which is preliminary data.</text>
</comment>
<dbReference type="Gene3D" id="3.40.1280.10">
    <property type="match status" value="1"/>
</dbReference>
<dbReference type="Gene3D" id="3.30.1330.30">
    <property type="match status" value="1"/>
</dbReference>
<comment type="similarity">
    <text evidence="1">Belongs to the class IV-like SAM-binding methyltransferase superfamily. RNA methyltransferase TrmH family.</text>
</comment>
<dbReference type="PANTHER" id="PTHR43191">
    <property type="entry name" value="RRNA METHYLTRANSFERASE 3"/>
    <property type="match status" value="1"/>
</dbReference>
<dbReference type="InterPro" id="IPR029028">
    <property type="entry name" value="Alpha/beta_knot_MTases"/>
</dbReference>
<dbReference type="Pfam" id="PF00588">
    <property type="entry name" value="SpoU_methylase"/>
    <property type="match status" value="1"/>
</dbReference>
<evidence type="ECO:0000259" key="5">
    <source>
        <dbReference type="Pfam" id="PF22435"/>
    </source>
</evidence>
<gene>
    <name evidence="6" type="ORF">BC349_14560</name>
</gene>
<protein>
    <recommendedName>
        <fullName evidence="8">RNA methyltransferase</fullName>
    </recommendedName>
</protein>
<dbReference type="Pfam" id="PF22435">
    <property type="entry name" value="MRM3-like_sub_bind"/>
    <property type="match status" value="1"/>
</dbReference>
<feature type="domain" description="tRNA/rRNA methyltransferase SpoU type" evidence="4">
    <location>
        <begin position="104"/>
        <end position="237"/>
    </location>
</feature>
<dbReference type="SUPFAM" id="SSF75217">
    <property type="entry name" value="alpha/beta knot"/>
    <property type="match status" value="1"/>
</dbReference>
<dbReference type="SUPFAM" id="SSF55315">
    <property type="entry name" value="L30e-like"/>
    <property type="match status" value="1"/>
</dbReference>
<keyword evidence="2" id="KW-0489">Methyltransferase</keyword>
<dbReference type="InterPro" id="IPR001537">
    <property type="entry name" value="SpoU_MeTrfase"/>
</dbReference>
<evidence type="ECO:0000313" key="7">
    <source>
        <dbReference type="Proteomes" id="UP000765802"/>
    </source>
</evidence>
<reference evidence="6 7" key="1">
    <citation type="submission" date="2016-07" db="EMBL/GenBank/DDBJ databases">
        <title>Genome analysis of Flavihumibacter stibioxidans YS-17.</title>
        <authorList>
            <person name="Shi K."/>
            <person name="Han Y."/>
            <person name="Wang G."/>
        </authorList>
    </citation>
    <scope>NUCLEOTIDE SEQUENCE [LARGE SCALE GENOMIC DNA]</scope>
    <source>
        <strain evidence="6 7">YS-17</strain>
    </source>
</reference>
<dbReference type="InterPro" id="IPR029026">
    <property type="entry name" value="tRNA_m1G_MTases_N"/>
</dbReference>
<evidence type="ECO:0000313" key="6">
    <source>
        <dbReference type="EMBL" id="MBC6492281.1"/>
    </source>
</evidence>
<name>A0ABR7MBG3_9BACT</name>
<dbReference type="InterPro" id="IPR029064">
    <property type="entry name" value="Ribosomal_eL30-like_sf"/>
</dbReference>
<accession>A0ABR7MBG3</accession>
<sequence>MVTKNQVKYIQSLSHKKFRDEEAVFVAEGPKVVAELLSMPYMKVKELYGTADWWSFAPQRKTEPGSVEVTDSELERLSFLKTPNQVLAIFYKPDLVVVPGGWQLLLDGIQDPGNLGTIIRIADWFGVEQIVCSEDCADAFNPKVVQSTMASIGRVEIIYTDLVEYVKAHAHRDFLAATLGGTPMKEVKIHGPSSLVIGNESRGIRPELMQHLKHFVTIPRTGAAESLNAAVATGILLSQLKEA</sequence>
<dbReference type="RefSeq" id="WP_187257589.1">
    <property type="nucleotide sequence ID" value="NZ_JBHULF010000006.1"/>
</dbReference>
<evidence type="ECO:0000256" key="2">
    <source>
        <dbReference type="ARBA" id="ARBA00022603"/>
    </source>
</evidence>
<evidence type="ECO:0000259" key="4">
    <source>
        <dbReference type="Pfam" id="PF00588"/>
    </source>
</evidence>